<dbReference type="RefSeq" id="WP_244021730.1">
    <property type="nucleotide sequence ID" value="NZ_JALHLF010000057.1"/>
</dbReference>
<name>A0ABT0BF74_9SPHN</name>
<dbReference type="InterPro" id="IPR001387">
    <property type="entry name" value="Cro/C1-type_HTH"/>
</dbReference>
<protein>
    <submittedName>
        <fullName evidence="2">Helix-turn-helix transcriptional regulator</fullName>
    </submittedName>
</protein>
<dbReference type="CDD" id="cd00093">
    <property type="entry name" value="HTH_XRE"/>
    <property type="match status" value="1"/>
</dbReference>
<organism evidence="2 3">
    <name type="scientific">Novosphingobium organovorum</name>
    <dbReference type="NCBI Taxonomy" id="2930092"/>
    <lineage>
        <taxon>Bacteria</taxon>
        <taxon>Pseudomonadati</taxon>
        <taxon>Pseudomonadota</taxon>
        <taxon>Alphaproteobacteria</taxon>
        <taxon>Sphingomonadales</taxon>
        <taxon>Sphingomonadaceae</taxon>
        <taxon>Novosphingobium</taxon>
    </lineage>
</organism>
<accession>A0ABT0BF74</accession>
<dbReference type="EMBL" id="JALHLF010000057">
    <property type="protein sequence ID" value="MCJ2183692.1"/>
    <property type="molecule type" value="Genomic_DNA"/>
</dbReference>
<dbReference type="Gene3D" id="1.10.260.40">
    <property type="entry name" value="lambda repressor-like DNA-binding domains"/>
    <property type="match status" value="1"/>
</dbReference>
<proteinExistence type="predicted"/>
<dbReference type="Pfam" id="PF13560">
    <property type="entry name" value="HTH_31"/>
    <property type="match status" value="1"/>
</dbReference>
<keyword evidence="3" id="KW-1185">Reference proteome</keyword>
<comment type="caution">
    <text evidence="2">The sequence shown here is derived from an EMBL/GenBank/DDBJ whole genome shotgun (WGS) entry which is preliminary data.</text>
</comment>
<evidence type="ECO:0000259" key="1">
    <source>
        <dbReference type="PROSITE" id="PS50943"/>
    </source>
</evidence>
<dbReference type="SMART" id="SM00530">
    <property type="entry name" value="HTH_XRE"/>
    <property type="match status" value="1"/>
</dbReference>
<evidence type="ECO:0000313" key="3">
    <source>
        <dbReference type="Proteomes" id="UP001162881"/>
    </source>
</evidence>
<dbReference type="InterPro" id="IPR010982">
    <property type="entry name" value="Lambda_DNA-bd_dom_sf"/>
</dbReference>
<sequence length="169" mass="18865">MIETEEKVTTASSILVILLRELRMERRLHQAQIADSIGKTASAWTKIEAGKSPLSFEIFLRVCNVMQVAASAVMATAERYAAMLGNRWNHPDGSHWAVLFTELELKEDALLSAAQEYWNSPGFRQQGHNSFIIHSILNGPITNPDGTITIAPVFQFALDPAFRALQLRE</sequence>
<gene>
    <name evidence="2" type="ORF">MTR62_13470</name>
</gene>
<feature type="domain" description="HTH cro/C1-type" evidence="1">
    <location>
        <begin position="19"/>
        <end position="73"/>
    </location>
</feature>
<dbReference type="SUPFAM" id="SSF47413">
    <property type="entry name" value="lambda repressor-like DNA-binding domains"/>
    <property type="match status" value="1"/>
</dbReference>
<dbReference type="Proteomes" id="UP001162881">
    <property type="component" value="Unassembled WGS sequence"/>
</dbReference>
<reference evidence="2" key="1">
    <citation type="submission" date="2022-03" db="EMBL/GenBank/DDBJ databases">
        <title>Identification of a novel bacterium isolated from mangrove sediments.</title>
        <authorList>
            <person name="Pan X."/>
        </authorList>
    </citation>
    <scope>NUCLEOTIDE SEQUENCE</scope>
    <source>
        <strain evidence="2">B1949</strain>
    </source>
</reference>
<evidence type="ECO:0000313" key="2">
    <source>
        <dbReference type="EMBL" id="MCJ2183692.1"/>
    </source>
</evidence>
<dbReference type="PROSITE" id="PS50943">
    <property type="entry name" value="HTH_CROC1"/>
    <property type="match status" value="1"/>
</dbReference>